<keyword evidence="2" id="KW-0804">Transcription</keyword>
<sequence length="770" mass="86457">MCSVLQSDMLKPSEPSGSAFLKVDPTYIQHWQQLFPQNPLKTAALENLRQRPNLISSTSSLPAPSSAPSVSSLAGLSQLAVPQIALFGQTESSSSGSGGSCQARELSNFQNDRASRLKLSSEELDFYLYGQQRMEIIPLNNHGGDVHNRPYSFIIPYIQHDGCVSCDMCADNRNGECPMHGPLHSLRRLVGTSSTSTAVPPPEVPEWLRDLPREVCLCTSTVPGLGYGICAAQRIPQGTWIGPFQGVSLPLDKAQSGSLRNTRHLWELSGSIIQSVRLSRRTGRSRHAGCYQERRTRSRAGPPLTRCNKGKRSSVCQRSLCGLLIDVQMFQDYLRTPIYDQEGALQYFIDGNEPSKSSWMRYIRCARHCGEQNMMVVQYSAGTSRRVFMSHPTTILNTCQRGKRFPRRRRKAAFDPLEICARLEVTAGLSCIFYRACTDIPRGTELLVWYNDSYTSFFGIPLQCIAQDENLNVPTTVIEAMSRQETLQSFSKSPKSSSLVLQRSLVFPQSPSSRSFSLLDKSGHNVTESVLNQMSSKNQRVLASPTSTSQLSSEFSDWHLWKCGQCFKTFTQRILLQMHVCTQNPDREDKLSDHCEKICFHCCVLLSCVLCFSSFCWNINQMYDTRVLMSTALKRLIHYNIECCEEENTAPNKLKSRIQLCITVSNTGGLRIGRPYQCGHCSQSFSQPSELRNHVVTHSSDRPFKCGYCGRAFAGATTLNNHIRTHTGEKPFKCERCDRNFTQATQLSRHQRMPNECKPISESSESIEVD</sequence>
<keyword evidence="3" id="KW-0862">Zinc</keyword>
<dbReference type="SUPFAM" id="SSF82199">
    <property type="entry name" value="SET domain"/>
    <property type="match status" value="2"/>
</dbReference>
<dbReference type="InterPro" id="IPR050331">
    <property type="entry name" value="Zinc_finger"/>
</dbReference>
<feature type="domain" description="C2H2-type" evidence="5">
    <location>
        <begin position="704"/>
        <end position="731"/>
    </location>
</feature>
<gene>
    <name evidence="7" type="ORF">E1301_Tti021938</name>
</gene>
<evidence type="ECO:0000256" key="3">
    <source>
        <dbReference type="PROSITE-ProRule" id="PRU00042"/>
    </source>
</evidence>
<dbReference type="InterPro" id="IPR036236">
    <property type="entry name" value="Znf_C2H2_sf"/>
</dbReference>
<organism evidence="7 8">
    <name type="scientific">Triplophysa tibetana</name>
    <dbReference type="NCBI Taxonomy" id="1572043"/>
    <lineage>
        <taxon>Eukaryota</taxon>
        <taxon>Metazoa</taxon>
        <taxon>Chordata</taxon>
        <taxon>Craniata</taxon>
        <taxon>Vertebrata</taxon>
        <taxon>Euteleostomi</taxon>
        <taxon>Actinopterygii</taxon>
        <taxon>Neopterygii</taxon>
        <taxon>Teleostei</taxon>
        <taxon>Ostariophysi</taxon>
        <taxon>Cypriniformes</taxon>
        <taxon>Nemacheilidae</taxon>
        <taxon>Triplophysa</taxon>
    </lineage>
</organism>
<evidence type="ECO:0000256" key="4">
    <source>
        <dbReference type="SAM" id="MobiDB-lite"/>
    </source>
</evidence>
<keyword evidence="8" id="KW-1185">Reference proteome</keyword>
<keyword evidence="1" id="KW-0805">Transcription regulation</keyword>
<accession>A0A5A9NY17</accession>
<evidence type="ECO:0000313" key="8">
    <source>
        <dbReference type="Proteomes" id="UP000324632"/>
    </source>
</evidence>
<dbReference type="PROSITE" id="PS50157">
    <property type="entry name" value="ZINC_FINGER_C2H2_2"/>
    <property type="match status" value="4"/>
</dbReference>
<dbReference type="Proteomes" id="UP000324632">
    <property type="component" value="Chromosome 12"/>
</dbReference>
<dbReference type="GO" id="GO:0010468">
    <property type="term" value="P:regulation of gene expression"/>
    <property type="evidence" value="ECO:0007669"/>
    <property type="project" value="TreeGrafter"/>
</dbReference>
<name>A0A5A9NY17_9TELE</name>
<dbReference type="PROSITE" id="PS00028">
    <property type="entry name" value="ZINC_FINGER_C2H2_1"/>
    <property type="match status" value="2"/>
</dbReference>
<dbReference type="InterPro" id="IPR001214">
    <property type="entry name" value="SET_dom"/>
</dbReference>
<dbReference type="Pfam" id="PF21549">
    <property type="entry name" value="PRDM2_PR"/>
    <property type="match status" value="2"/>
</dbReference>
<dbReference type="PANTHER" id="PTHR16515">
    <property type="entry name" value="PR DOMAIN ZINC FINGER PROTEIN"/>
    <property type="match status" value="1"/>
</dbReference>
<keyword evidence="3" id="KW-0863">Zinc-finger</keyword>
<dbReference type="Pfam" id="PF00096">
    <property type="entry name" value="zf-C2H2"/>
    <property type="match status" value="3"/>
</dbReference>
<feature type="domain" description="C2H2-type" evidence="5">
    <location>
        <begin position="676"/>
        <end position="703"/>
    </location>
</feature>
<reference evidence="7 8" key="1">
    <citation type="journal article" date="2019" name="Mol. Ecol. Resour.">
        <title>Chromosome-level genome assembly of Triplophysa tibetana, a fish adapted to the harsh high-altitude environment of the Tibetan Plateau.</title>
        <authorList>
            <person name="Yang X."/>
            <person name="Liu H."/>
            <person name="Ma Z."/>
            <person name="Zou Y."/>
            <person name="Zou M."/>
            <person name="Mao Y."/>
            <person name="Li X."/>
            <person name="Wang H."/>
            <person name="Chen T."/>
            <person name="Wang W."/>
            <person name="Yang R."/>
        </authorList>
    </citation>
    <scope>NUCLEOTIDE SEQUENCE [LARGE SCALE GENOMIC DNA]</scope>
    <source>
        <strain evidence="7">TTIB1903HZAU</strain>
        <tissue evidence="7">Muscle</tissue>
    </source>
</reference>
<dbReference type="PANTHER" id="PTHR16515:SF22">
    <property type="entry name" value="HISTONE-LYSINE N-METHYLTRANSFERASE PRDM6-RELATED"/>
    <property type="match status" value="1"/>
</dbReference>
<dbReference type="PROSITE" id="PS50280">
    <property type="entry name" value="SET"/>
    <property type="match status" value="1"/>
</dbReference>
<proteinExistence type="predicted"/>
<dbReference type="GO" id="GO:0008270">
    <property type="term" value="F:zinc ion binding"/>
    <property type="evidence" value="ECO:0007669"/>
    <property type="project" value="UniProtKB-KW"/>
</dbReference>
<dbReference type="SUPFAM" id="SSF57667">
    <property type="entry name" value="beta-beta-alpha zinc fingers"/>
    <property type="match status" value="2"/>
</dbReference>
<dbReference type="InterPro" id="IPR013087">
    <property type="entry name" value="Znf_C2H2_type"/>
</dbReference>
<dbReference type="EMBL" id="SOYY01000012">
    <property type="protein sequence ID" value="KAA0714503.1"/>
    <property type="molecule type" value="Genomic_DNA"/>
</dbReference>
<dbReference type="InterPro" id="IPR046341">
    <property type="entry name" value="SET_dom_sf"/>
</dbReference>
<feature type="region of interest" description="Disordered" evidence="4">
    <location>
        <begin position="748"/>
        <end position="770"/>
    </location>
</feature>
<evidence type="ECO:0000259" key="5">
    <source>
        <dbReference type="PROSITE" id="PS50157"/>
    </source>
</evidence>
<feature type="domain" description="C2H2-type" evidence="5">
    <location>
        <begin position="732"/>
        <end position="759"/>
    </location>
</feature>
<keyword evidence="3" id="KW-0479">Metal-binding</keyword>
<feature type="domain" description="SET" evidence="6">
    <location>
        <begin position="213"/>
        <end position="451"/>
    </location>
</feature>
<protein>
    <submittedName>
        <fullName evidence="7">Putative histone-lysine N-methyltransferase PRDM6</fullName>
    </submittedName>
</protein>
<dbReference type="FunFam" id="3.30.160.60:FF:000778">
    <property type="entry name" value="PR/SET domain 6"/>
    <property type="match status" value="1"/>
</dbReference>
<keyword evidence="7" id="KW-0489">Methyltransferase</keyword>
<dbReference type="FunFam" id="3.30.160.60:FF:000868">
    <property type="entry name" value="putative histone-lysine N-methyltransferase PRDM6"/>
    <property type="match status" value="1"/>
</dbReference>
<evidence type="ECO:0000313" key="7">
    <source>
        <dbReference type="EMBL" id="KAA0714503.1"/>
    </source>
</evidence>
<evidence type="ECO:0000256" key="1">
    <source>
        <dbReference type="ARBA" id="ARBA00023015"/>
    </source>
</evidence>
<dbReference type="Gene3D" id="3.30.160.60">
    <property type="entry name" value="Classic Zinc Finger"/>
    <property type="match status" value="3"/>
</dbReference>
<evidence type="ECO:0000256" key="2">
    <source>
        <dbReference type="ARBA" id="ARBA00023163"/>
    </source>
</evidence>
<keyword evidence="7" id="KW-0808">Transferase</keyword>
<dbReference type="AlphaFoldDB" id="A0A5A9NY17"/>
<feature type="domain" description="C2H2-type" evidence="5">
    <location>
        <begin position="561"/>
        <end position="588"/>
    </location>
</feature>
<dbReference type="GO" id="GO:0005634">
    <property type="term" value="C:nucleus"/>
    <property type="evidence" value="ECO:0007669"/>
    <property type="project" value="TreeGrafter"/>
</dbReference>
<dbReference type="GO" id="GO:0032259">
    <property type="term" value="P:methylation"/>
    <property type="evidence" value="ECO:0007669"/>
    <property type="project" value="UniProtKB-KW"/>
</dbReference>
<dbReference type="SMART" id="SM00355">
    <property type="entry name" value="ZnF_C2H2"/>
    <property type="match status" value="4"/>
</dbReference>
<comment type="caution">
    <text evidence="7">The sequence shown here is derived from an EMBL/GenBank/DDBJ whole genome shotgun (WGS) entry which is preliminary data.</text>
</comment>
<evidence type="ECO:0000259" key="6">
    <source>
        <dbReference type="PROSITE" id="PS50280"/>
    </source>
</evidence>
<dbReference type="GO" id="GO:0008168">
    <property type="term" value="F:methyltransferase activity"/>
    <property type="evidence" value="ECO:0007669"/>
    <property type="project" value="UniProtKB-KW"/>
</dbReference>
<dbReference type="Gene3D" id="2.170.270.10">
    <property type="entry name" value="SET domain"/>
    <property type="match status" value="1"/>
</dbReference>
<dbReference type="FunFam" id="3.30.160.60:FF:000654">
    <property type="entry name" value="PR/SET domain 6"/>
    <property type="match status" value="1"/>
</dbReference>